<name>A0A6P1ZBL5_9BACT</name>
<keyword evidence="5" id="KW-0408">Iron</keyword>
<dbReference type="GO" id="GO:0046872">
    <property type="term" value="F:metal ion binding"/>
    <property type="evidence" value="ECO:0007669"/>
    <property type="project" value="UniProtKB-KW"/>
</dbReference>
<evidence type="ECO:0000313" key="10">
    <source>
        <dbReference type="Proteomes" id="UP000434052"/>
    </source>
</evidence>
<dbReference type="SUPFAM" id="SSF54862">
    <property type="entry name" value="4Fe-4S ferredoxins"/>
    <property type="match status" value="1"/>
</dbReference>
<keyword evidence="7" id="KW-1133">Transmembrane helix</keyword>
<feature type="transmembrane region" description="Helical" evidence="7">
    <location>
        <begin position="81"/>
        <end position="101"/>
    </location>
</feature>
<dbReference type="PROSITE" id="PS51379">
    <property type="entry name" value="4FE4S_FER_2"/>
    <property type="match status" value="1"/>
</dbReference>
<keyword evidence="7" id="KW-0812">Transmembrane</keyword>
<feature type="transmembrane region" description="Helical" evidence="7">
    <location>
        <begin position="422"/>
        <end position="443"/>
    </location>
</feature>
<dbReference type="InterPro" id="IPR017896">
    <property type="entry name" value="4Fe4S_Fe-S-bd"/>
</dbReference>
<dbReference type="RefSeq" id="WP_144306888.1">
    <property type="nucleotide sequence ID" value="NZ_QMIF01000016.1"/>
</dbReference>
<feature type="domain" description="4Fe-4S ferredoxin-type" evidence="8">
    <location>
        <begin position="356"/>
        <end position="384"/>
    </location>
</feature>
<dbReference type="InterPro" id="IPR051684">
    <property type="entry name" value="Electron_Trans/Redox"/>
</dbReference>
<dbReference type="PANTHER" id="PTHR30176:SF3">
    <property type="entry name" value="FERREDOXIN-TYPE PROTEIN NAPH"/>
    <property type="match status" value="1"/>
</dbReference>
<evidence type="ECO:0000256" key="2">
    <source>
        <dbReference type="ARBA" id="ARBA00022485"/>
    </source>
</evidence>
<dbReference type="Pfam" id="PF12801">
    <property type="entry name" value="Fer4_5"/>
    <property type="match status" value="2"/>
</dbReference>
<comment type="caution">
    <text evidence="9">The sequence shown here is derived from an EMBL/GenBank/DDBJ whole genome shotgun (WGS) entry which is preliminary data.</text>
</comment>
<feature type="transmembrane region" description="Helical" evidence="7">
    <location>
        <begin position="155"/>
        <end position="173"/>
    </location>
</feature>
<evidence type="ECO:0000256" key="3">
    <source>
        <dbReference type="ARBA" id="ARBA00022723"/>
    </source>
</evidence>
<keyword evidence="7" id="KW-0472">Membrane</keyword>
<dbReference type="Proteomes" id="UP000434052">
    <property type="component" value="Unassembled WGS sequence"/>
</dbReference>
<protein>
    <submittedName>
        <fullName evidence="9">4Fe-4S ferredoxin</fullName>
    </submittedName>
</protein>
<dbReference type="AlphaFoldDB" id="A0A6P1ZBL5"/>
<feature type="transmembrane region" description="Helical" evidence="7">
    <location>
        <begin position="44"/>
        <end position="69"/>
    </location>
</feature>
<reference evidence="9 10" key="1">
    <citation type="submission" date="2018-06" db="EMBL/GenBank/DDBJ databases">
        <title>Complete genome of Desulfovibrio marinus P48SEP.</title>
        <authorList>
            <person name="Crispim J.S."/>
            <person name="Vidigal P.M.P."/>
            <person name="Silva L.C.F."/>
            <person name="Araujo L.C."/>
            <person name="Laguardia C.N."/>
            <person name="Dias R.S."/>
            <person name="Sousa M.P."/>
            <person name="Paula S.O."/>
            <person name="Silva C."/>
        </authorList>
    </citation>
    <scope>NUCLEOTIDE SEQUENCE [LARGE SCALE GENOMIC DNA]</scope>
    <source>
        <strain evidence="9 10">P48SEP</strain>
    </source>
</reference>
<evidence type="ECO:0000259" key="8">
    <source>
        <dbReference type="PROSITE" id="PS51379"/>
    </source>
</evidence>
<evidence type="ECO:0000256" key="1">
    <source>
        <dbReference type="ARBA" id="ARBA00022448"/>
    </source>
</evidence>
<organism evidence="9 10">
    <name type="scientific">Oceanidesulfovibrio marinus</name>
    <dbReference type="NCBI Taxonomy" id="370038"/>
    <lineage>
        <taxon>Bacteria</taxon>
        <taxon>Pseudomonadati</taxon>
        <taxon>Thermodesulfobacteriota</taxon>
        <taxon>Desulfovibrionia</taxon>
        <taxon>Desulfovibrionales</taxon>
        <taxon>Desulfovibrionaceae</taxon>
        <taxon>Oceanidesulfovibrio</taxon>
    </lineage>
</organism>
<keyword evidence="2" id="KW-0004">4Fe-4S</keyword>
<proteinExistence type="predicted"/>
<keyword evidence="3" id="KW-0479">Metal-binding</keyword>
<evidence type="ECO:0000313" key="9">
    <source>
        <dbReference type="EMBL" id="TVM31387.1"/>
    </source>
</evidence>
<dbReference type="GO" id="GO:0005886">
    <property type="term" value="C:plasma membrane"/>
    <property type="evidence" value="ECO:0007669"/>
    <property type="project" value="TreeGrafter"/>
</dbReference>
<evidence type="ECO:0000256" key="7">
    <source>
        <dbReference type="SAM" id="Phobius"/>
    </source>
</evidence>
<gene>
    <name evidence="9" type="ORF">DQK91_18500</name>
</gene>
<dbReference type="GO" id="GO:0051539">
    <property type="term" value="F:4 iron, 4 sulfur cluster binding"/>
    <property type="evidence" value="ECO:0007669"/>
    <property type="project" value="UniProtKB-KW"/>
</dbReference>
<feature type="transmembrane region" description="Helical" evidence="7">
    <location>
        <begin position="185"/>
        <end position="201"/>
    </location>
</feature>
<keyword evidence="1" id="KW-0813">Transport</keyword>
<accession>A0A6P1ZBL5</accession>
<dbReference type="EMBL" id="QMIF01000016">
    <property type="protein sequence ID" value="TVM31387.1"/>
    <property type="molecule type" value="Genomic_DNA"/>
</dbReference>
<dbReference type="OrthoDB" id="9784262at2"/>
<dbReference type="PANTHER" id="PTHR30176">
    <property type="entry name" value="FERREDOXIN-TYPE PROTEIN NAPH"/>
    <property type="match status" value="1"/>
</dbReference>
<sequence length="445" mass="47955">MSRLALLLPCLSLLLLAAHSLRNGTLGLTAALIILAGLVWTRRGWVRFVAAAVLAWGFFVWVRTAVLFIRMRVAMDEEWTRLAVIMAALLAVTAIAMAVLAGNKARLRYSRNQDRAPYQALAFLVTAALLVIARGKVGFPILLSDRFFGPGGWGALQIFLHGVYAAWLTGLVMDPDTHRIARPRLWTLFSAVFFLQLALGLSVSQRFLMTGSLHLPVPALIIGGPLYRLEPSFMVFLFLGTVVLVGPAWCSHLCYVGVWDDIASRLGPATGSRPRSAGRWVWLGRGISLALTVGLSAGLRLAGIGWPVALTIAALFGLGGVAVMAFVSRHRGSMIHCTAYCPMGLIANLVGRLSPWRMRMDEGCTRCGRCARACRYGALEPTDVARGRPGLSCTLCGECVPACKHGSMGYRLAIPGVRVDPAVARGVYLALVIGLHAAFLAVARI</sequence>
<evidence type="ECO:0000256" key="6">
    <source>
        <dbReference type="ARBA" id="ARBA00023014"/>
    </source>
</evidence>
<keyword evidence="6" id="KW-0411">Iron-sulfur</keyword>
<evidence type="ECO:0000256" key="5">
    <source>
        <dbReference type="ARBA" id="ARBA00023004"/>
    </source>
</evidence>
<evidence type="ECO:0000256" key="4">
    <source>
        <dbReference type="ARBA" id="ARBA00022982"/>
    </source>
</evidence>
<feature type="transmembrane region" description="Helical" evidence="7">
    <location>
        <begin position="121"/>
        <end position="143"/>
    </location>
</feature>
<feature type="transmembrane region" description="Helical" evidence="7">
    <location>
        <begin position="304"/>
        <end position="327"/>
    </location>
</feature>
<feature type="transmembrane region" description="Helical" evidence="7">
    <location>
        <begin position="280"/>
        <end position="298"/>
    </location>
</feature>
<keyword evidence="4" id="KW-0249">Electron transport</keyword>
<dbReference type="Gene3D" id="3.30.70.20">
    <property type="match status" value="1"/>
</dbReference>
<feature type="transmembrane region" description="Helical" evidence="7">
    <location>
        <begin position="233"/>
        <end position="259"/>
    </location>
</feature>